<feature type="compositionally biased region" description="Pro residues" evidence="1">
    <location>
        <begin position="77"/>
        <end position="86"/>
    </location>
</feature>
<name>A0A517Y5Y4_9BACT</name>
<sequence length="86" mass="9736">MPPSPQCTYNWLPYPRWHGFHPCVPWSYAVTLLANSRGHQFDFAMNCIAALPQNGTKSTRRSHSPSNENCLQTRVEPVPPNAVNPF</sequence>
<dbReference type="KEGG" id="aagg:ETAA8_07190"/>
<evidence type="ECO:0000256" key="1">
    <source>
        <dbReference type="SAM" id="MobiDB-lite"/>
    </source>
</evidence>
<organism evidence="2 3">
    <name type="scientific">Anatilimnocola aggregata</name>
    <dbReference type="NCBI Taxonomy" id="2528021"/>
    <lineage>
        <taxon>Bacteria</taxon>
        <taxon>Pseudomonadati</taxon>
        <taxon>Planctomycetota</taxon>
        <taxon>Planctomycetia</taxon>
        <taxon>Pirellulales</taxon>
        <taxon>Pirellulaceae</taxon>
        <taxon>Anatilimnocola</taxon>
    </lineage>
</organism>
<keyword evidence="3" id="KW-1185">Reference proteome</keyword>
<feature type="region of interest" description="Disordered" evidence="1">
    <location>
        <begin position="54"/>
        <end position="86"/>
    </location>
</feature>
<proteinExistence type="predicted"/>
<evidence type="ECO:0000313" key="2">
    <source>
        <dbReference type="EMBL" id="QDU25649.1"/>
    </source>
</evidence>
<dbReference type="Proteomes" id="UP000315017">
    <property type="component" value="Chromosome"/>
</dbReference>
<dbReference type="EMBL" id="CP036274">
    <property type="protein sequence ID" value="QDU25649.1"/>
    <property type="molecule type" value="Genomic_DNA"/>
</dbReference>
<gene>
    <name evidence="2" type="ORF">ETAA8_07190</name>
</gene>
<protein>
    <submittedName>
        <fullName evidence="2">Uncharacterized protein</fullName>
    </submittedName>
</protein>
<accession>A0A517Y5Y4</accession>
<dbReference type="AlphaFoldDB" id="A0A517Y5Y4"/>
<evidence type="ECO:0000313" key="3">
    <source>
        <dbReference type="Proteomes" id="UP000315017"/>
    </source>
</evidence>
<reference evidence="2 3" key="1">
    <citation type="submission" date="2019-02" db="EMBL/GenBank/DDBJ databases">
        <title>Deep-cultivation of Planctomycetes and their phenomic and genomic characterization uncovers novel biology.</title>
        <authorList>
            <person name="Wiegand S."/>
            <person name="Jogler M."/>
            <person name="Boedeker C."/>
            <person name="Pinto D."/>
            <person name="Vollmers J."/>
            <person name="Rivas-Marin E."/>
            <person name="Kohn T."/>
            <person name="Peeters S.H."/>
            <person name="Heuer A."/>
            <person name="Rast P."/>
            <person name="Oberbeckmann S."/>
            <person name="Bunk B."/>
            <person name="Jeske O."/>
            <person name="Meyerdierks A."/>
            <person name="Storesund J.E."/>
            <person name="Kallscheuer N."/>
            <person name="Luecker S."/>
            <person name="Lage O.M."/>
            <person name="Pohl T."/>
            <person name="Merkel B.J."/>
            <person name="Hornburger P."/>
            <person name="Mueller R.-W."/>
            <person name="Bruemmer F."/>
            <person name="Labrenz M."/>
            <person name="Spormann A.M."/>
            <person name="Op den Camp H."/>
            <person name="Overmann J."/>
            <person name="Amann R."/>
            <person name="Jetten M.S.M."/>
            <person name="Mascher T."/>
            <person name="Medema M.H."/>
            <person name="Devos D.P."/>
            <person name="Kaster A.-K."/>
            <person name="Ovreas L."/>
            <person name="Rohde M."/>
            <person name="Galperin M.Y."/>
            <person name="Jogler C."/>
        </authorList>
    </citation>
    <scope>NUCLEOTIDE SEQUENCE [LARGE SCALE GENOMIC DNA]</scope>
    <source>
        <strain evidence="2 3">ETA_A8</strain>
    </source>
</reference>